<feature type="compositionally biased region" description="Basic and acidic residues" evidence="1">
    <location>
        <begin position="78"/>
        <end position="91"/>
    </location>
</feature>
<sequence length="622" mass="69431">MAQRQRKSGLKSPVFGLSRAKSRLTTMYHDGVALLKSRRSPKPAGHSGPSCSPPQRPDKMIDEAEVEALCSRLSSTKLESDKTGTPETRRDSIAVPKSSLEETGPTLALQVLSSAPSLIQPTSASQVADAPIESLEVGTMLPSQHILLPLFHRDRFPADATYELVFPALKLASHLLQTLQATHFLHALFWGVNESVSDHAEGREVLHPVRAMDEIKARDYELVRDELAAMAANITYEIRPLLPHERFQGMTVYTPCHDHGGRSKATMLITIAKKHVDAVRQGGDQGYDRWCEHVFRLAIILIHEVAHAAQGWALGGFHGEDYFERVTTAPPEAGYQMERQIFGSPLHFPIQDDDAHRGSPVIEEWPLRSPEIAAERGARGQSDKYLTWPVDTSFVRDLLDDTWWDHVVRTGKFEHLVPASVKDHMTKSRSVGIEPGVPCSLERMCCQDRRDFRHELMMEMPNEISLKPRTAAKPPRYDPCCAQYQIQFQLWTAGLVRITYSIFQHWSVCLWWLHPPESGSASEPPTGRRWGIASDSSIPAALQDRFQGGITKFCPGKESSLHSLDLQELEALTTYFIQLPRVDGYAVLSQVVSTDTGSTVPRECNEKANLSSASEALSESRI</sequence>
<organism evidence="2 3">
    <name type="scientific">Cryoendolithus antarcticus</name>
    <dbReference type="NCBI Taxonomy" id="1507870"/>
    <lineage>
        <taxon>Eukaryota</taxon>
        <taxon>Fungi</taxon>
        <taxon>Dikarya</taxon>
        <taxon>Ascomycota</taxon>
        <taxon>Pezizomycotina</taxon>
        <taxon>Dothideomycetes</taxon>
        <taxon>Dothideomycetidae</taxon>
        <taxon>Cladosporiales</taxon>
        <taxon>Cladosporiaceae</taxon>
        <taxon>Cryoendolithus</taxon>
    </lineage>
</organism>
<dbReference type="Proteomes" id="UP000192596">
    <property type="component" value="Unassembled WGS sequence"/>
</dbReference>
<feature type="region of interest" description="Disordered" evidence="1">
    <location>
        <begin position="598"/>
        <end position="622"/>
    </location>
</feature>
<dbReference type="EMBL" id="NAJO01000004">
    <property type="protein sequence ID" value="OQO12893.1"/>
    <property type="molecule type" value="Genomic_DNA"/>
</dbReference>
<evidence type="ECO:0000313" key="2">
    <source>
        <dbReference type="EMBL" id="OQO12893.1"/>
    </source>
</evidence>
<dbReference type="AlphaFoldDB" id="A0A1V8TND6"/>
<comment type="caution">
    <text evidence="2">The sequence shown here is derived from an EMBL/GenBank/DDBJ whole genome shotgun (WGS) entry which is preliminary data.</text>
</comment>
<accession>A0A1V8TND6</accession>
<name>A0A1V8TND6_9PEZI</name>
<keyword evidence="3" id="KW-1185">Reference proteome</keyword>
<evidence type="ECO:0000256" key="1">
    <source>
        <dbReference type="SAM" id="MobiDB-lite"/>
    </source>
</evidence>
<dbReference type="OrthoDB" id="3624966at2759"/>
<feature type="compositionally biased region" description="Low complexity" evidence="1">
    <location>
        <begin position="610"/>
        <end position="622"/>
    </location>
</feature>
<feature type="region of interest" description="Disordered" evidence="1">
    <location>
        <begin position="1"/>
        <end position="64"/>
    </location>
</feature>
<gene>
    <name evidence="2" type="ORF">B0A48_02357</name>
</gene>
<reference evidence="3" key="1">
    <citation type="submission" date="2017-03" db="EMBL/GenBank/DDBJ databases">
        <title>Genomes of endolithic fungi from Antarctica.</title>
        <authorList>
            <person name="Coleine C."/>
            <person name="Masonjones S."/>
            <person name="Stajich J.E."/>
        </authorList>
    </citation>
    <scope>NUCLEOTIDE SEQUENCE [LARGE SCALE GENOMIC DNA]</scope>
    <source>
        <strain evidence="3">CCFEE 5527</strain>
    </source>
</reference>
<proteinExistence type="predicted"/>
<dbReference type="InParanoid" id="A0A1V8TND6"/>
<evidence type="ECO:0000313" key="3">
    <source>
        <dbReference type="Proteomes" id="UP000192596"/>
    </source>
</evidence>
<dbReference type="STRING" id="1507870.A0A1V8TND6"/>
<feature type="region of interest" description="Disordered" evidence="1">
    <location>
        <begin position="72"/>
        <end position="91"/>
    </location>
</feature>
<protein>
    <submittedName>
        <fullName evidence="2">Uncharacterized protein</fullName>
    </submittedName>
</protein>